<keyword evidence="1" id="KW-0812">Transmembrane</keyword>
<dbReference type="AlphaFoldDB" id="X1B6A6"/>
<evidence type="ECO:0000313" key="2">
    <source>
        <dbReference type="EMBL" id="GAG79703.1"/>
    </source>
</evidence>
<gene>
    <name evidence="2" type="ORF">S01H4_35565</name>
</gene>
<sequence>VGSASAFGGLFEYIAHRLGNSLLNYIIAVAYILQGIGAIIYIHHLMEDKIQILN</sequence>
<organism evidence="2">
    <name type="scientific">marine sediment metagenome</name>
    <dbReference type="NCBI Taxonomy" id="412755"/>
    <lineage>
        <taxon>unclassified sequences</taxon>
        <taxon>metagenomes</taxon>
        <taxon>ecological metagenomes</taxon>
    </lineage>
</organism>
<feature type="transmembrane region" description="Helical" evidence="1">
    <location>
        <begin position="22"/>
        <end position="42"/>
    </location>
</feature>
<dbReference type="EMBL" id="BART01018925">
    <property type="protein sequence ID" value="GAG79703.1"/>
    <property type="molecule type" value="Genomic_DNA"/>
</dbReference>
<name>X1B6A6_9ZZZZ</name>
<protein>
    <submittedName>
        <fullName evidence="2">Uncharacterized protein</fullName>
    </submittedName>
</protein>
<reference evidence="2" key="1">
    <citation type="journal article" date="2014" name="Front. Microbiol.">
        <title>High frequency of phylogenetically diverse reductive dehalogenase-homologous genes in deep subseafloor sedimentary metagenomes.</title>
        <authorList>
            <person name="Kawai M."/>
            <person name="Futagami T."/>
            <person name="Toyoda A."/>
            <person name="Takaki Y."/>
            <person name="Nishi S."/>
            <person name="Hori S."/>
            <person name="Arai W."/>
            <person name="Tsubouchi T."/>
            <person name="Morono Y."/>
            <person name="Uchiyama I."/>
            <person name="Ito T."/>
            <person name="Fujiyama A."/>
            <person name="Inagaki F."/>
            <person name="Takami H."/>
        </authorList>
    </citation>
    <scope>NUCLEOTIDE SEQUENCE</scope>
    <source>
        <strain evidence="2">Expedition CK06-06</strain>
    </source>
</reference>
<accession>X1B6A6</accession>
<comment type="caution">
    <text evidence="2">The sequence shown here is derived from an EMBL/GenBank/DDBJ whole genome shotgun (WGS) entry which is preliminary data.</text>
</comment>
<evidence type="ECO:0000256" key="1">
    <source>
        <dbReference type="SAM" id="Phobius"/>
    </source>
</evidence>
<feature type="non-terminal residue" evidence="2">
    <location>
        <position position="1"/>
    </location>
</feature>
<keyword evidence="1" id="KW-1133">Transmembrane helix</keyword>
<keyword evidence="1" id="KW-0472">Membrane</keyword>
<proteinExistence type="predicted"/>